<dbReference type="PROSITE" id="PS00080">
    <property type="entry name" value="MULTICOPPER_OXIDASE2"/>
    <property type="match status" value="1"/>
</dbReference>
<evidence type="ECO:0000259" key="6">
    <source>
        <dbReference type="Pfam" id="PF07732"/>
    </source>
</evidence>
<evidence type="ECO:0000313" key="8">
    <source>
        <dbReference type="Proteomes" id="UP000319555"/>
    </source>
</evidence>
<gene>
    <name evidence="7" type="ORF">SAMN06265380_101956</name>
</gene>
<keyword evidence="7" id="KW-0132">Cell division</keyword>
<dbReference type="CDD" id="cd13909">
    <property type="entry name" value="CuRO_3_MCO_like_3"/>
    <property type="match status" value="1"/>
</dbReference>
<feature type="signal peptide" evidence="3">
    <location>
        <begin position="1"/>
        <end position="23"/>
    </location>
</feature>
<evidence type="ECO:0000256" key="1">
    <source>
        <dbReference type="ARBA" id="ARBA00022723"/>
    </source>
</evidence>
<protein>
    <submittedName>
        <fullName evidence="7">Multicopper oxidase with three cupredoxin domains (Includes cell division protein FtsP and spore coat protein CotA)</fullName>
    </submittedName>
</protein>
<evidence type="ECO:0000256" key="2">
    <source>
        <dbReference type="ARBA" id="ARBA00023002"/>
    </source>
</evidence>
<dbReference type="GO" id="GO:0005507">
    <property type="term" value="F:copper ion binding"/>
    <property type="evidence" value="ECO:0007669"/>
    <property type="project" value="InterPro"/>
</dbReference>
<keyword evidence="7" id="KW-0131">Cell cycle</keyword>
<evidence type="ECO:0000259" key="5">
    <source>
        <dbReference type="Pfam" id="PF07731"/>
    </source>
</evidence>
<evidence type="ECO:0000313" key="7">
    <source>
        <dbReference type="EMBL" id="SMO48116.1"/>
    </source>
</evidence>
<organism evidence="7 8">
    <name type="scientific">Ruegeria faecimaris</name>
    <dbReference type="NCBI Taxonomy" id="686389"/>
    <lineage>
        <taxon>Bacteria</taxon>
        <taxon>Pseudomonadati</taxon>
        <taxon>Pseudomonadota</taxon>
        <taxon>Alphaproteobacteria</taxon>
        <taxon>Rhodobacterales</taxon>
        <taxon>Roseobacteraceae</taxon>
        <taxon>Ruegeria</taxon>
    </lineage>
</organism>
<dbReference type="InterPro" id="IPR001117">
    <property type="entry name" value="Cu-oxidase_2nd"/>
</dbReference>
<dbReference type="InterPro" id="IPR002355">
    <property type="entry name" value="Cu_oxidase_Cu_BS"/>
</dbReference>
<keyword evidence="3" id="KW-0732">Signal</keyword>
<dbReference type="CDD" id="cd13861">
    <property type="entry name" value="CuRO_1_CumA_like"/>
    <property type="match status" value="1"/>
</dbReference>
<dbReference type="EMBL" id="FXTE01000001">
    <property type="protein sequence ID" value="SMO48116.1"/>
    <property type="molecule type" value="Genomic_DNA"/>
</dbReference>
<dbReference type="GO" id="GO:0016491">
    <property type="term" value="F:oxidoreductase activity"/>
    <property type="evidence" value="ECO:0007669"/>
    <property type="project" value="UniProtKB-KW"/>
</dbReference>
<reference evidence="7 8" key="1">
    <citation type="submission" date="2017-05" db="EMBL/GenBank/DDBJ databases">
        <authorList>
            <person name="Varghese N."/>
            <person name="Submissions S."/>
        </authorList>
    </citation>
    <scope>NUCLEOTIDE SEQUENCE [LARGE SCALE GENOMIC DNA]</scope>
    <source>
        <strain evidence="7 8">DSM 28009</strain>
    </source>
</reference>
<dbReference type="GO" id="GO:0051301">
    <property type="term" value="P:cell division"/>
    <property type="evidence" value="ECO:0007669"/>
    <property type="project" value="UniProtKB-KW"/>
</dbReference>
<dbReference type="Pfam" id="PF07731">
    <property type="entry name" value="Cu-oxidase_2"/>
    <property type="match status" value="1"/>
</dbReference>
<dbReference type="PANTHER" id="PTHR11709">
    <property type="entry name" value="MULTI-COPPER OXIDASE"/>
    <property type="match status" value="1"/>
</dbReference>
<keyword evidence="8" id="KW-1185">Reference proteome</keyword>
<keyword evidence="1" id="KW-0479">Metal-binding</keyword>
<dbReference type="InterPro" id="IPR011707">
    <property type="entry name" value="Cu-oxidase-like_N"/>
</dbReference>
<dbReference type="InterPro" id="IPR045087">
    <property type="entry name" value="Cu-oxidase_fam"/>
</dbReference>
<proteinExistence type="predicted"/>
<dbReference type="SUPFAM" id="SSF49503">
    <property type="entry name" value="Cupredoxins"/>
    <property type="match status" value="3"/>
</dbReference>
<dbReference type="Pfam" id="PF07732">
    <property type="entry name" value="Cu-oxidase_3"/>
    <property type="match status" value="1"/>
</dbReference>
<dbReference type="AlphaFoldDB" id="A0A521BLX4"/>
<feature type="domain" description="Plastocyanin-like" evidence="4">
    <location>
        <begin position="154"/>
        <end position="269"/>
    </location>
</feature>
<dbReference type="InterPro" id="IPR008972">
    <property type="entry name" value="Cupredoxin"/>
</dbReference>
<name>A0A521BLX4_9RHOB</name>
<evidence type="ECO:0000256" key="3">
    <source>
        <dbReference type="SAM" id="SignalP"/>
    </source>
</evidence>
<dbReference type="Gene3D" id="2.60.40.420">
    <property type="entry name" value="Cupredoxins - blue copper proteins"/>
    <property type="match status" value="3"/>
</dbReference>
<feature type="chain" id="PRO_5021787240" evidence="3">
    <location>
        <begin position="24"/>
        <end position="455"/>
    </location>
</feature>
<dbReference type="Pfam" id="PF00394">
    <property type="entry name" value="Cu-oxidase"/>
    <property type="match status" value="1"/>
</dbReference>
<sequence length="455" mass="50013">MLSRRQILQSGTAMLLLPKAVHAAIDDLVAQIVSRQLAPDGYSETSVWSFGGNVPGSEIRLRKGQSVRRRLVNDLPQPATIHWHGIRIVNAMDGVPGLTQDAVQPGHSFTYDFVVPDAGTYWYHAHNRSMEQVARGLYGPLIVEEDNLPDVDQDLTLVLDDWRLAPETGQIVEDFDNQHDLSHAGRLGNLVTVNGQFDPEYAVARGARLRLRLINAANARIFDLGLDGLTGWIVALDGMPLVDPLPVSGNVPLAPAQRMDLIVDVQSDEGQIAGLVSQERGDSFGLVRLAVAGQAAANRTGIRPLPANEMPKVRLDDAPIHRMTLQGGAMRWLDSANLGETELSGRELAQLGRFWALNGYSDRPDEPFLDARLGSAHQIEFVNETAFPHAMHLHGHHFRIILDDGTLGPWRDTILIGRGQTHKIALIADNPGDWLLHCHMLGHSASGMMSWFRVS</sequence>
<accession>A0A521BLX4</accession>
<dbReference type="PANTHER" id="PTHR11709:SF2">
    <property type="entry name" value="MULTICOPPER OXIDASE LPR1"/>
    <property type="match status" value="1"/>
</dbReference>
<evidence type="ECO:0000259" key="4">
    <source>
        <dbReference type="Pfam" id="PF00394"/>
    </source>
</evidence>
<keyword evidence="2" id="KW-0560">Oxidoreductase</keyword>
<feature type="domain" description="Plastocyanin-like" evidence="6">
    <location>
        <begin position="35"/>
        <end position="146"/>
    </location>
</feature>
<dbReference type="InterPro" id="IPR011706">
    <property type="entry name" value="Cu-oxidase_C"/>
</dbReference>
<feature type="domain" description="Plastocyanin-like" evidence="5">
    <location>
        <begin position="353"/>
        <end position="454"/>
    </location>
</feature>
<dbReference type="Proteomes" id="UP000319555">
    <property type="component" value="Unassembled WGS sequence"/>
</dbReference>
<keyword evidence="7" id="KW-0946">Virion</keyword>
<keyword evidence="7" id="KW-0167">Capsid protein</keyword>